<evidence type="ECO:0000313" key="4">
    <source>
        <dbReference type="EMBL" id="CAH9101067.1"/>
    </source>
</evidence>
<dbReference type="SUPFAM" id="SSF46565">
    <property type="entry name" value="Chaperone J-domain"/>
    <property type="match status" value="1"/>
</dbReference>
<dbReference type="InterPro" id="IPR036869">
    <property type="entry name" value="J_dom_sf"/>
</dbReference>
<dbReference type="InterPro" id="IPR036249">
    <property type="entry name" value="Thioredoxin-like_sf"/>
</dbReference>
<dbReference type="SUPFAM" id="SSF52833">
    <property type="entry name" value="Thioredoxin-like"/>
    <property type="match status" value="1"/>
</dbReference>
<keyword evidence="5" id="KW-1185">Reference proteome</keyword>
<evidence type="ECO:0000256" key="1">
    <source>
        <dbReference type="SAM" id="MobiDB-lite"/>
    </source>
</evidence>
<protein>
    <recommendedName>
        <fullName evidence="3">J domain-containing protein</fullName>
    </recommendedName>
</protein>
<dbReference type="Proteomes" id="UP001152523">
    <property type="component" value="Unassembled WGS sequence"/>
</dbReference>
<proteinExistence type="predicted"/>
<accession>A0AAV0DKK3</accession>
<evidence type="ECO:0000313" key="5">
    <source>
        <dbReference type="Proteomes" id="UP001152523"/>
    </source>
</evidence>
<name>A0AAV0DKK3_9ASTE</name>
<feature type="compositionally biased region" description="Polar residues" evidence="1">
    <location>
        <begin position="182"/>
        <end position="193"/>
    </location>
</feature>
<evidence type="ECO:0000256" key="2">
    <source>
        <dbReference type="SAM" id="SignalP"/>
    </source>
</evidence>
<dbReference type="PRINTS" id="PR00625">
    <property type="entry name" value="JDOMAIN"/>
</dbReference>
<dbReference type="PROSITE" id="PS00636">
    <property type="entry name" value="DNAJ_1"/>
    <property type="match status" value="1"/>
</dbReference>
<sequence length="571" mass="62297">MRSGLTAILFAVFLFTVESKTLDPYKVLGVDKNANQRDIQKAFHKLSLKYHPDKNNEKGAQEKFAEINNAYEILSDEDKRKNYDLYGDEKGAPGFDPGNGADHGGYTHFTGGGPGQSGFSFRPGNWQNMGGQGGSKSFSFSFGGGPGSQGSSGFGLDDIFTNFFGGGMGGGSQSGGFRRTAGRTQTESGTRSTVKAIPPINSATFKKEIADKGMTGLLLSYTANEKNVDHYESIIGEVASSLQGALKVGKVNCGTDSSLCKELGLHPRSAPRLFVYSFKSIDSGSILEYFGDVDVKSVKSFCQEHLPRFSKCVNLNHFNFDSGDAGGLPKVMLLSTKTDTPVIWRVLSGLYRKRFIFYDVEVHDISDHSVRRLGVDALPAVVGWMSNGEKHILKTGISVKDVKSAIQDLSGLLDNFEKKNKKVGSAQNGKSEERKQIPLLTGSNIDNICGEKSPVCIIGIFRSSKSRDKLEKILFSVSQKSVMRRQNVAYGTRESVSYAVLDGSKQEQFLKAFDKSGFKSADSLLLAYKPRRGKFAVFKGEVTEEEAQKFISDVVSGDIQFLKTKQNPSAR</sequence>
<dbReference type="PANTHER" id="PTHR45184">
    <property type="entry name" value="DNAJ PROTEIN ERDJ3A"/>
    <property type="match status" value="1"/>
</dbReference>
<dbReference type="Pfam" id="PF00226">
    <property type="entry name" value="DnaJ"/>
    <property type="match status" value="1"/>
</dbReference>
<dbReference type="Gene3D" id="3.40.30.10">
    <property type="entry name" value="Glutaredoxin"/>
    <property type="match status" value="2"/>
</dbReference>
<dbReference type="Gene3D" id="1.10.287.110">
    <property type="entry name" value="DnaJ domain"/>
    <property type="match status" value="1"/>
</dbReference>
<dbReference type="InterPro" id="IPR001623">
    <property type="entry name" value="DnaJ_domain"/>
</dbReference>
<dbReference type="CDD" id="cd06257">
    <property type="entry name" value="DnaJ"/>
    <property type="match status" value="1"/>
</dbReference>
<dbReference type="SMART" id="SM00271">
    <property type="entry name" value="DnaJ"/>
    <property type="match status" value="1"/>
</dbReference>
<comment type="caution">
    <text evidence="4">The sequence shown here is derived from an EMBL/GenBank/DDBJ whole genome shotgun (WGS) entry which is preliminary data.</text>
</comment>
<organism evidence="4 5">
    <name type="scientific">Cuscuta epithymum</name>
    <dbReference type="NCBI Taxonomy" id="186058"/>
    <lineage>
        <taxon>Eukaryota</taxon>
        <taxon>Viridiplantae</taxon>
        <taxon>Streptophyta</taxon>
        <taxon>Embryophyta</taxon>
        <taxon>Tracheophyta</taxon>
        <taxon>Spermatophyta</taxon>
        <taxon>Magnoliopsida</taxon>
        <taxon>eudicotyledons</taxon>
        <taxon>Gunneridae</taxon>
        <taxon>Pentapetalae</taxon>
        <taxon>asterids</taxon>
        <taxon>lamiids</taxon>
        <taxon>Solanales</taxon>
        <taxon>Convolvulaceae</taxon>
        <taxon>Cuscuteae</taxon>
        <taxon>Cuscuta</taxon>
        <taxon>Cuscuta subgen. Cuscuta</taxon>
    </lineage>
</organism>
<dbReference type="PANTHER" id="PTHR45184:SF1">
    <property type="entry name" value="DNAJ PROTEIN ERDJ3A"/>
    <property type="match status" value="1"/>
</dbReference>
<keyword evidence="2" id="KW-0732">Signal</keyword>
<feature type="chain" id="PRO_5043818645" description="J domain-containing protein" evidence="2">
    <location>
        <begin position="20"/>
        <end position="571"/>
    </location>
</feature>
<feature type="region of interest" description="Disordered" evidence="1">
    <location>
        <begin position="172"/>
        <end position="193"/>
    </location>
</feature>
<reference evidence="4" key="1">
    <citation type="submission" date="2022-07" db="EMBL/GenBank/DDBJ databases">
        <authorList>
            <person name="Macas J."/>
            <person name="Novak P."/>
            <person name="Neumann P."/>
        </authorList>
    </citation>
    <scope>NUCLEOTIDE SEQUENCE</scope>
</reference>
<dbReference type="PROSITE" id="PS50076">
    <property type="entry name" value="DNAJ_2"/>
    <property type="match status" value="1"/>
</dbReference>
<dbReference type="InterPro" id="IPR018253">
    <property type="entry name" value="DnaJ_domain_CS"/>
</dbReference>
<dbReference type="AlphaFoldDB" id="A0AAV0DKK3"/>
<gene>
    <name evidence="4" type="ORF">CEPIT_LOCUS15497</name>
</gene>
<dbReference type="InterPro" id="IPR052842">
    <property type="entry name" value="ER_Co-chaperone"/>
</dbReference>
<dbReference type="EMBL" id="CAMAPF010000109">
    <property type="protein sequence ID" value="CAH9101067.1"/>
    <property type="molecule type" value="Genomic_DNA"/>
</dbReference>
<evidence type="ECO:0000259" key="3">
    <source>
        <dbReference type="PROSITE" id="PS50076"/>
    </source>
</evidence>
<feature type="signal peptide" evidence="2">
    <location>
        <begin position="1"/>
        <end position="19"/>
    </location>
</feature>
<feature type="domain" description="J" evidence="3">
    <location>
        <begin position="23"/>
        <end position="87"/>
    </location>
</feature>